<dbReference type="STRING" id="996342.SAMN05443551_0646"/>
<proteinExistence type="predicted"/>
<dbReference type="RefSeq" id="WP_084066077.1">
    <property type="nucleotide sequence ID" value="NZ_FQXC01000001.1"/>
</dbReference>
<dbReference type="PANTHER" id="PTHR15462:SF8">
    <property type="entry name" value="SERINE PROTEASE"/>
    <property type="match status" value="1"/>
</dbReference>
<dbReference type="InterPro" id="IPR001314">
    <property type="entry name" value="Peptidase_S1A"/>
</dbReference>
<dbReference type="InterPro" id="IPR009003">
    <property type="entry name" value="Peptidase_S1_PA"/>
</dbReference>
<dbReference type="PANTHER" id="PTHR15462">
    <property type="entry name" value="SERINE PROTEASE"/>
    <property type="match status" value="1"/>
</dbReference>
<evidence type="ECO:0000256" key="2">
    <source>
        <dbReference type="SAM" id="SignalP"/>
    </source>
</evidence>
<evidence type="ECO:0000256" key="1">
    <source>
        <dbReference type="ARBA" id="ARBA00022729"/>
    </source>
</evidence>
<gene>
    <name evidence="3" type="ORF">SAMN05443551_0646</name>
</gene>
<protein>
    <submittedName>
        <fullName evidence="3">Protease YdgD</fullName>
    </submittedName>
</protein>
<keyword evidence="1 2" id="KW-0732">Signal</keyword>
<name>A0A1M5MTI7_9RHOB</name>
<accession>A0A1M5MTI7</accession>
<organism evidence="3 4">
    <name type="scientific">Marivita hallyeonensis</name>
    <dbReference type="NCBI Taxonomy" id="996342"/>
    <lineage>
        <taxon>Bacteria</taxon>
        <taxon>Pseudomonadati</taxon>
        <taxon>Pseudomonadota</taxon>
        <taxon>Alphaproteobacteria</taxon>
        <taxon>Rhodobacterales</taxon>
        <taxon>Roseobacteraceae</taxon>
        <taxon>Marivita</taxon>
    </lineage>
</organism>
<dbReference type="InterPro" id="IPR018114">
    <property type="entry name" value="TRYPSIN_HIS"/>
</dbReference>
<reference evidence="3 4" key="1">
    <citation type="submission" date="2016-11" db="EMBL/GenBank/DDBJ databases">
        <authorList>
            <person name="Jaros S."/>
            <person name="Januszkiewicz K."/>
            <person name="Wedrychowicz H."/>
        </authorList>
    </citation>
    <scope>NUCLEOTIDE SEQUENCE [LARGE SCALE GENOMIC DNA]</scope>
    <source>
        <strain evidence="3 4">DSM 29431</strain>
    </source>
</reference>
<keyword evidence="4" id="KW-1185">Reference proteome</keyword>
<dbReference type="Proteomes" id="UP000184221">
    <property type="component" value="Unassembled WGS sequence"/>
</dbReference>
<keyword evidence="3" id="KW-0378">Hydrolase</keyword>
<dbReference type="OrthoDB" id="267336at2"/>
<dbReference type="EMBL" id="FQXC01000001">
    <property type="protein sequence ID" value="SHG80571.1"/>
    <property type="molecule type" value="Genomic_DNA"/>
</dbReference>
<keyword evidence="3" id="KW-0645">Protease</keyword>
<dbReference type="InterPro" id="IPR050966">
    <property type="entry name" value="Glutamyl_endopeptidase"/>
</dbReference>
<dbReference type="InterPro" id="IPR043504">
    <property type="entry name" value="Peptidase_S1_PA_chymotrypsin"/>
</dbReference>
<dbReference type="Gene3D" id="2.40.10.10">
    <property type="entry name" value="Trypsin-like serine proteases"/>
    <property type="match status" value="2"/>
</dbReference>
<dbReference type="Pfam" id="PF13365">
    <property type="entry name" value="Trypsin_2"/>
    <property type="match status" value="1"/>
</dbReference>
<sequence length="270" mass="29091">MAIWRYILLVALILLSSAALTQERDRLDDRGELLGWEGVGRLDLGVGTCTGALISRDLVLTAAHCVVDDATRTVLPIANMTFHAGYTHGHAAASRGIAKVVVADGYLSKSPKSLTEQVQHDVALLRLDSPVFSTEAEPFKIQDEYIEDTRVTLVSYGRGRNTSLQRESGCRIKQTYYGGIITFDCDVTFGSSGAPVFANVDGRLRIVSVISMMSQVPGQDKEAIGMTLPTVVSTLMREMRNDASRAPVSAGAKRVGVGQRSGGARFVTVD</sequence>
<feature type="signal peptide" evidence="2">
    <location>
        <begin position="1"/>
        <end position="21"/>
    </location>
</feature>
<dbReference type="GO" id="GO:0004252">
    <property type="term" value="F:serine-type endopeptidase activity"/>
    <property type="evidence" value="ECO:0007669"/>
    <property type="project" value="InterPro"/>
</dbReference>
<dbReference type="SUPFAM" id="SSF50494">
    <property type="entry name" value="Trypsin-like serine proteases"/>
    <property type="match status" value="1"/>
</dbReference>
<dbReference type="PRINTS" id="PR00722">
    <property type="entry name" value="CHYMOTRYPSIN"/>
</dbReference>
<dbReference type="GO" id="GO:0006508">
    <property type="term" value="P:proteolysis"/>
    <property type="evidence" value="ECO:0007669"/>
    <property type="project" value="UniProtKB-KW"/>
</dbReference>
<evidence type="ECO:0000313" key="3">
    <source>
        <dbReference type="EMBL" id="SHG80571.1"/>
    </source>
</evidence>
<dbReference type="PROSITE" id="PS00134">
    <property type="entry name" value="TRYPSIN_HIS"/>
    <property type="match status" value="1"/>
</dbReference>
<feature type="chain" id="PRO_5012951565" evidence="2">
    <location>
        <begin position="22"/>
        <end position="270"/>
    </location>
</feature>
<evidence type="ECO:0000313" key="4">
    <source>
        <dbReference type="Proteomes" id="UP000184221"/>
    </source>
</evidence>
<dbReference type="AlphaFoldDB" id="A0A1M5MTI7"/>